<proteinExistence type="predicted"/>
<dbReference type="SUPFAM" id="SSF56672">
    <property type="entry name" value="DNA/RNA polymerases"/>
    <property type="match status" value="1"/>
</dbReference>
<evidence type="ECO:0000313" key="2">
    <source>
        <dbReference type="Proteomes" id="UP001159364"/>
    </source>
</evidence>
<dbReference type="PANTHER" id="PTHR11439:SF511">
    <property type="match status" value="1"/>
</dbReference>
<dbReference type="EMBL" id="JAIWQS010000005">
    <property type="protein sequence ID" value="KAJ8765992.1"/>
    <property type="molecule type" value="Genomic_DNA"/>
</dbReference>
<sequence>MTAPTKFQMDVALHVVKYLKGTDTKGLFYAADNTFDLQAYCDSDWGSCKLTRRSVTGYCVFLGPSLILWKSKKQNTVNRSSAEAKYRAMATTSCELKWLAYLLDEFQIKLPLPIPLFCDNQAAIHIAANPVFHERMKHVNIDCHIIREHLVSGFISTPYISSDS</sequence>
<dbReference type="CDD" id="cd09272">
    <property type="entry name" value="RNase_HI_RT_Ty1"/>
    <property type="match status" value="1"/>
</dbReference>
<name>A0AAV8TGR4_9ROSI</name>
<dbReference type="PANTHER" id="PTHR11439">
    <property type="entry name" value="GAG-POL-RELATED RETROTRANSPOSON"/>
    <property type="match status" value="1"/>
</dbReference>
<protein>
    <recommendedName>
        <fullName evidence="3">Copia protein</fullName>
    </recommendedName>
</protein>
<dbReference type="Proteomes" id="UP001159364">
    <property type="component" value="Linkage Group LG05"/>
</dbReference>
<comment type="caution">
    <text evidence="1">The sequence shown here is derived from an EMBL/GenBank/DDBJ whole genome shotgun (WGS) entry which is preliminary data.</text>
</comment>
<gene>
    <name evidence="1" type="ORF">K2173_020508</name>
</gene>
<accession>A0AAV8TGR4</accession>
<reference evidence="1 2" key="1">
    <citation type="submission" date="2021-09" db="EMBL/GenBank/DDBJ databases">
        <title>Genomic insights and catalytic innovation underlie evolution of tropane alkaloids biosynthesis.</title>
        <authorList>
            <person name="Wang Y.-J."/>
            <person name="Tian T."/>
            <person name="Huang J.-P."/>
            <person name="Huang S.-X."/>
        </authorList>
    </citation>
    <scope>NUCLEOTIDE SEQUENCE [LARGE SCALE GENOMIC DNA]</scope>
    <source>
        <strain evidence="1">KIB-2018</strain>
        <tissue evidence="1">Leaf</tissue>
    </source>
</reference>
<keyword evidence="2" id="KW-1185">Reference proteome</keyword>
<evidence type="ECO:0000313" key="1">
    <source>
        <dbReference type="EMBL" id="KAJ8765992.1"/>
    </source>
</evidence>
<organism evidence="1 2">
    <name type="scientific">Erythroxylum novogranatense</name>
    <dbReference type="NCBI Taxonomy" id="1862640"/>
    <lineage>
        <taxon>Eukaryota</taxon>
        <taxon>Viridiplantae</taxon>
        <taxon>Streptophyta</taxon>
        <taxon>Embryophyta</taxon>
        <taxon>Tracheophyta</taxon>
        <taxon>Spermatophyta</taxon>
        <taxon>Magnoliopsida</taxon>
        <taxon>eudicotyledons</taxon>
        <taxon>Gunneridae</taxon>
        <taxon>Pentapetalae</taxon>
        <taxon>rosids</taxon>
        <taxon>fabids</taxon>
        <taxon>Malpighiales</taxon>
        <taxon>Erythroxylaceae</taxon>
        <taxon>Erythroxylum</taxon>
    </lineage>
</organism>
<dbReference type="InterPro" id="IPR043502">
    <property type="entry name" value="DNA/RNA_pol_sf"/>
</dbReference>
<dbReference type="AlphaFoldDB" id="A0AAV8TGR4"/>
<evidence type="ECO:0008006" key="3">
    <source>
        <dbReference type="Google" id="ProtNLM"/>
    </source>
</evidence>